<evidence type="ECO:0000313" key="2">
    <source>
        <dbReference type="EMBL" id="KYN08211.1"/>
    </source>
</evidence>
<keyword evidence="3" id="KW-1185">Reference proteome</keyword>
<accession>A0A151IPX6</accession>
<evidence type="ECO:0000256" key="1">
    <source>
        <dbReference type="SAM" id="MobiDB-lite"/>
    </source>
</evidence>
<feature type="compositionally biased region" description="Basic and acidic residues" evidence="1">
    <location>
        <begin position="47"/>
        <end position="59"/>
    </location>
</feature>
<dbReference type="Proteomes" id="UP000078542">
    <property type="component" value="Unassembled WGS sequence"/>
</dbReference>
<name>A0A151IPX6_9HYME</name>
<dbReference type="AlphaFoldDB" id="A0A151IPX6"/>
<gene>
    <name evidence="2" type="ORF">ALC62_00825</name>
</gene>
<reference evidence="2 3" key="1">
    <citation type="submission" date="2016-03" db="EMBL/GenBank/DDBJ databases">
        <title>Cyphomyrmex costatus WGS genome.</title>
        <authorList>
            <person name="Nygaard S."/>
            <person name="Hu H."/>
            <person name="Boomsma J."/>
            <person name="Zhang G."/>
        </authorList>
    </citation>
    <scope>NUCLEOTIDE SEQUENCE [LARGE SCALE GENOMIC DNA]</scope>
    <source>
        <strain evidence="2">MS0001</strain>
        <tissue evidence="2">Whole body</tissue>
    </source>
</reference>
<dbReference type="EMBL" id="KQ976806">
    <property type="protein sequence ID" value="KYN08211.1"/>
    <property type="molecule type" value="Genomic_DNA"/>
</dbReference>
<proteinExistence type="predicted"/>
<evidence type="ECO:0000313" key="3">
    <source>
        <dbReference type="Proteomes" id="UP000078542"/>
    </source>
</evidence>
<sequence length="97" mass="10933">MTSTMITDRRRQQQEEEGAETPSRAGDSSSSRQFRTPRAGRRSATPRRPDAPSAHDSDPHTTVPVCRDYGLRYGNLDGSDIGKPNENRTELNETEEW</sequence>
<organism evidence="2 3">
    <name type="scientific">Cyphomyrmex costatus</name>
    <dbReference type="NCBI Taxonomy" id="456900"/>
    <lineage>
        <taxon>Eukaryota</taxon>
        <taxon>Metazoa</taxon>
        <taxon>Ecdysozoa</taxon>
        <taxon>Arthropoda</taxon>
        <taxon>Hexapoda</taxon>
        <taxon>Insecta</taxon>
        <taxon>Pterygota</taxon>
        <taxon>Neoptera</taxon>
        <taxon>Endopterygota</taxon>
        <taxon>Hymenoptera</taxon>
        <taxon>Apocrita</taxon>
        <taxon>Aculeata</taxon>
        <taxon>Formicoidea</taxon>
        <taxon>Formicidae</taxon>
        <taxon>Myrmicinae</taxon>
        <taxon>Cyphomyrmex</taxon>
    </lineage>
</organism>
<feature type="region of interest" description="Disordered" evidence="1">
    <location>
        <begin position="1"/>
        <end position="97"/>
    </location>
</feature>
<protein>
    <submittedName>
        <fullName evidence="2">Uncharacterized protein</fullName>
    </submittedName>
</protein>